<dbReference type="AlphaFoldDB" id="A0A5N1IHZ9"/>
<dbReference type="SMART" id="SM00530">
    <property type="entry name" value="HTH_XRE"/>
    <property type="match status" value="1"/>
</dbReference>
<keyword evidence="4" id="KW-1185">Reference proteome</keyword>
<protein>
    <submittedName>
        <fullName evidence="3">Helix-turn-helix transcriptional regulator</fullName>
    </submittedName>
</protein>
<organism evidence="3 4">
    <name type="scientific">Adhaeribacter soli</name>
    <dbReference type="NCBI Taxonomy" id="2607655"/>
    <lineage>
        <taxon>Bacteria</taxon>
        <taxon>Pseudomonadati</taxon>
        <taxon>Bacteroidota</taxon>
        <taxon>Cytophagia</taxon>
        <taxon>Cytophagales</taxon>
        <taxon>Hymenobacteraceae</taxon>
        <taxon>Adhaeribacter</taxon>
    </lineage>
</organism>
<gene>
    <name evidence="3" type="ORF">F0P94_19105</name>
</gene>
<dbReference type="RefSeq" id="WP_150906089.1">
    <property type="nucleotide sequence ID" value="NZ_VTWT01000014.1"/>
</dbReference>
<dbReference type="Proteomes" id="UP000326570">
    <property type="component" value="Unassembled WGS sequence"/>
</dbReference>
<dbReference type="PANTHER" id="PTHR46558">
    <property type="entry name" value="TRACRIPTIONAL REGULATORY PROTEIN-RELATED-RELATED"/>
    <property type="match status" value="1"/>
</dbReference>
<dbReference type="Pfam" id="PF01381">
    <property type="entry name" value="HTH_3"/>
    <property type="match status" value="1"/>
</dbReference>
<dbReference type="Gene3D" id="1.10.260.40">
    <property type="entry name" value="lambda repressor-like DNA-binding domains"/>
    <property type="match status" value="1"/>
</dbReference>
<dbReference type="SUPFAM" id="SSF47413">
    <property type="entry name" value="lambda repressor-like DNA-binding domains"/>
    <property type="match status" value="1"/>
</dbReference>
<dbReference type="GO" id="GO:0003677">
    <property type="term" value="F:DNA binding"/>
    <property type="evidence" value="ECO:0007669"/>
    <property type="project" value="UniProtKB-KW"/>
</dbReference>
<dbReference type="InterPro" id="IPR001387">
    <property type="entry name" value="Cro/C1-type_HTH"/>
</dbReference>
<keyword evidence="1" id="KW-0238">DNA-binding</keyword>
<evidence type="ECO:0000256" key="1">
    <source>
        <dbReference type="ARBA" id="ARBA00023125"/>
    </source>
</evidence>
<dbReference type="InterPro" id="IPR010982">
    <property type="entry name" value="Lambda_DNA-bd_dom_sf"/>
</dbReference>
<dbReference type="PROSITE" id="PS50943">
    <property type="entry name" value="HTH_CROC1"/>
    <property type="match status" value="1"/>
</dbReference>
<dbReference type="CDD" id="cd00093">
    <property type="entry name" value="HTH_XRE"/>
    <property type="match status" value="1"/>
</dbReference>
<evidence type="ECO:0000313" key="4">
    <source>
        <dbReference type="Proteomes" id="UP000326570"/>
    </source>
</evidence>
<reference evidence="3 4" key="1">
    <citation type="submission" date="2019-09" db="EMBL/GenBank/DDBJ databases">
        <title>Genome sequence of Adhaeribacter sp. M2.</title>
        <authorList>
            <person name="Srinivasan S."/>
        </authorList>
    </citation>
    <scope>NUCLEOTIDE SEQUENCE [LARGE SCALE GENOMIC DNA]</scope>
    <source>
        <strain evidence="3 4">M2</strain>
    </source>
</reference>
<dbReference type="EMBL" id="VTWT01000014">
    <property type="protein sequence ID" value="KAA9325018.1"/>
    <property type="molecule type" value="Genomic_DNA"/>
</dbReference>
<dbReference type="PANTHER" id="PTHR46558:SF11">
    <property type="entry name" value="HTH-TYPE TRANSCRIPTIONAL REGULATOR XRE"/>
    <property type="match status" value="1"/>
</dbReference>
<comment type="caution">
    <text evidence="3">The sequence shown here is derived from an EMBL/GenBank/DDBJ whole genome shotgun (WGS) entry which is preliminary data.</text>
</comment>
<accession>A0A5N1IHZ9</accession>
<evidence type="ECO:0000259" key="2">
    <source>
        <dbReference type="PROSITE" id="PS50943"/>
    </source>
</evidence>
<evidence type="ECO:0000313" key="3">
    <source>
        <dbReference type="EMBL" id="KAA9325018.1"/>
    </source>
</evidence>
<proteinExistence type="predicted"/>
<sequence>MKNTVKVQRAIKNIGQSELAEKLGVSRQTIHAIETGKFVPSTLLALKLARVFEMPVEQIFELEEGD</sequence>
<feature type="domain" description="HTH cro/C1-type" evidence="2">
    <location>
        <begin position="5"/>
        <end position="59"/>
    </location>
</feature>
<name>A0A5N1IHZ9_9BACT</name>